<dbReference type="PROSITE" id="PS50908">
    <property type="entry name" value="RWD"/>
    <property type="match status" value="1"/>
</dbReference>
<evidence type="ECO:0000259" key="2">
    <source>
        <dbReference type="PROSITE" id="PS50908"/>
    </source>
</evidence>
<accession>A0A0L9TBC8</accession>
<dbReference type="Gramene" id="KOM27424">
    <property type="protein sequence ID" value="KOM27424"/>
    <property type="gene ID" value="LR48_Vigan406s023400"/>
</dbReference>
<dbReference type="Gene3D" id="3.10.110.10">
    <property type="entry name" value="Ubiquitin Conjugating Enzyme"/>
    <property type="match status" value="1"/>
</dbReference>
<dbReference type="InterPro" id="IPR006575">
    <property type="entry name" value="RWD_dom"/>
</dbReference>
<dbReference type="SUPFAM" id="SSF54495">
    <property type="entry name" value="UBC-like"/>
    <property type="match status" value="1"/>
</dbReference>
<dbReference type="EMBL" id="KQ258371">
    <property type="protein sequence ID" value="KOM27424.1"/>
    <property type="molecule type" value="Genomic_DNA"/>
</dbReference>
<feature type="domain" description="RWD" evidence="2">
    <location>
        <begin position="10"/>
        <end position="125"/>
    </location>
</feature>
<dbReference type="AlphaFoldDB" id="A0A0L9TBC8"/>
<organism evidence="3 4">
    <name type="scientific">Phaseolus angularis</name>
    <name type="common">Azuki bean</name>
    <name type="synonym">Vigna angularis</name>
    <dbReference type="NCBI Taxonomy" id="3914"/>
    <lineage>
        <taxon>Eukaryota</taxon>
        <taxon>Viridiplantae</taxon>
        <taxon>Streptophyta</taxon>
        <taxon>Embryophyta</taxon>
        <taxon>Tracheophyta</taxon>
        <taxon>Spermatophyta</taxon>
        <taxon>Magnoliopsida</taxon>
        <taxon>eudicotyledons</taxon>
        <taxon>Gunneridae</taxon>
        <taxon>Pentapetalae</taxon>
        <taxon>rosids</taxon>
        <taxon>fabids</taxon>
        <taxon>Fabales</taxon>
        <taxon>Fabaceae</taxon>
        <taxon>Papilionoideae</taxon>
        <taxon>50 kb inversion clade</taxon>
        <taxon>NPAAA clade</taxon>
        <taxon>indigoferoid/millettioid clade</taxon>
        <taxon>Phaseoleae</taxon>
        <taxon>Vigna</taxon>
    </lineage>
</organism>
<dbReference type="OMA" id="QWDEHKK"/>
<evidence type="ECO:0000313" key="4">
    <source>
        <dbReference type="Proteomes" id="UP000053144"/>
    </source>
</evidence>
<dbReference type="CDD" id="cd23823">
    <property type="entry name" value="RWD_GCN2"/>
    <property type="match status" value="1"/>
</dbReference>
<dbReference type="Pfam" id="PF05773">
    <property type="entry name" value="RWD"/>
    <property type="match status" value="1"/>
</dbReference>
<dbReference type="InterPro" id="IPR016135">
    <property type="entry name" value="UBQ-conjugating_enzyme/RWD"/>
</dbReference>
<gene>
    <name evidence="3" type="ORF">LR48_Vigan406s023400</name>
</gene>
<dbReference type="Proteomes" id="UP000053144">
    <property type="component" value="Unassembled WGS sequence"/>
</dbReference>
<dbReference type="STRING" id="3914.A0A0L9TBC8"/>
<dbReference type="InterPro" id="IPR040213">
    <property type="entry name" value="GIR2-like"/>
</dbReference>
<proteinExistence type="predicted"/>
<sequence length="243" mass="27466">MTDFKQEQDMEIEALEAILMDEFKEIHPGESGLNTSSRCFQIKVVAQDDDTDGPITNPAQLALIFSHTERYPDEPPLLNLKSLQGIHIEDLRILKEKLLQEASENLGMAMIYTLVTSAKEWLSDRFCQDSVDGSTEVEEAAKDDIVIPHGEPVTVETFLAWRERFEAELALERAKLMPESVLTAPKEKKLSGVAAVNEESDLEDEEDIDFDEDDFEDDDEEDMLEHYLAEKSDSSAHSSRRAS</sequence>
<evidence type="ECO:0000256" key="1">
    <source>
        <dbReference type="SAM" id="MobiDB-lite"/>
    </source>
</evidence>
<reference evidence="4" key="1">
    <citation type="journal article" date="2015" name="Proc. Natl. Acad. Sci. U.S.A.">
        <title>Genome sequencing of adzuki bean (Vigna angularis) provides insight into high starch and low fat accumulation and domestication.</title>
        <authorList>
            <person name="Yang K."/>
            <person name="Tian Z."/>
            <person name="Chen C."/>
            <person name="Luo L."/>
            <person name="Zhao B."/>
            <person name="Wang Z."/>
            <person name="Yu L."/>
            <person name="Li Y."/>
            <person name="Sun Y."/>
            <person name="Li W."/>
            <person name="Chen Y."/>
            <person name="Li Y."/>
            <person name="Zhang Y."/>
            <person name="Ai D."/>
            <person name="Zhao J."/>
            <person name="Shang C."/>
            <person name="Ma Y."/>
            <person name="Wu B."/>
            <person name="Wang M."/>
            <person name="Gao L."/>
            <person name="Sun D."/>
            <person name="Zhang P."/>
            <person name="Guo F."/>
            <person name="Wang W."/>
            <person name="Li Y."/>
            <person name="Wang J."/>
            <person name="Varshney R.K."/>
            <person name="Wang J."/>
            <person name="Ling H.Q."/>
            <person name="Wan P."/>
        </authorList>
    </citation>
    <scope>NUCLEOTIDE SEQUENCE</scope>
    <source>
        <strain evidence="4">cv. Jingnong 6</strain>
    </source>
</reference>
<feature type="region of interest" description="Disordered" evidence="1">
    <location>
        <begin position="187"/>
        <end position="222"/>
    </location>
</feature>
<evidence type="ECO:0000313" key="3">
    <source>
        <dbReference type="EMBL" id="KOM27424.1"/>
    </source>
</evidence>
<dbReference type="PANTHER" id="PTHR12292">
    <property type="entry name" value="RWD DOMAIN-CONTAINING PROTEIN"/>
    <property type="match status" value="1"/>
</dbReference>
<feature type="compositionally biased region" description="Acidic residues" evidence="1">
    <location>
        <begin position="198"/>
        <end position="222"/>
    </location>
</feature>
<name>A0A0L9TBC8_PHAAN</name>
<dbReference type="FunFam" id="3.10.110.10:FF:000071">
    <property type="entry name" value="RWD domain-containing protein 1"/>
    <property type="match status" value="1"/>
</dbReference>
<protein>
    <recommendedName>
        <fullName evidence="2">RWD domain-containing protein</fullName>
    </recommendedName>
</protein>
<dbReference type="SMART" id="SM00591">
    <property type="entry name" value="RWD"/>
    <property type="match status" value="1"/>
</dbReference>